<keyword evidence="14" id="KW-1185">Reference proteome</keyword>
<dbReference type="PROSITE" id="PS00039">
    <property type="entry name" value="DEAD_ATP_HELICASE"/>
    <property type="match status" value="1"/>
</dbReference>
<dbReference type="SMART" id="SM00490">
    <property type="entry name" value="HELICc"/>
    <property type="match status" value="1"/>
</dbReference>
<name>A0ABD2QI97_9PLAT</name>
<evidence type="ECO:0000259" key="10">
    <source>
        <dbReference type="PROSITE" id="PS51192"/>
    </source>
</evidence>
<dbReference type="Pfam" id="PF00271">
    <property type="entry name" value="Helicase_C"/>
    <property type="match status" value="1"/>
</dbReference>
<dbReference type="GO" id="GO:0003724">
    <property type="term" value="F:RNA helicase activity"/>
    <property type="evidence" value="ECO:0007669"/>
    <property type="project" value="UniProtKB-EC"/>
</dbReference>
<feature type="domain" description="DEAD-box RNA helicase Q" evidence="12">
    <location>
        <begin position="91"/>
        <end position="119"/>
    </location>
</feature>
<dbReference type="InterPro" id="IPR011545">
    <property type="entry name" value="DEAD/DEAH_box_helicase_dom"/>
</dbReference>
<dbReference type="EC" id="3.6.4.13" evidence="1"/>
<evidence type="ECO:0000259" key="12">
    <source>
        <dbReference type="PROSITE" id="PS51195"/>
    </source>
</evidence>
<dbReference type="SMART" id="SM00487">
    <property type="entry name" value="DEXDc"/>
    <property type="match status" value="1"/>
</dbReference>
<evidence type="ECO:0000256" key="4">
    <source>
        <dbReference type="ARBA" id="ARBA00022806"/>
    </source>
</evidence>
<evidence type="ECO:0000256" key="5">
    <source>
        <dbReference type="ARBA" id="ARBA00022840"/>
    </source>
</evidence>
<reference evidence="13 14" key="1">
    <citation type="submission" date="2024-11" db="EMBL/GenBank/DDBJ databases">
        <title>Adaptive evolution of stress response genes in parasites aligns with host niche diversity.</title>
        <authorList>
            <person name="Hahn C."/>
            <person name="Resl P."/>
        </authorList>
    </citation>
    <scope>NUCLEOTIDE SEQUENCE [LARGE SCALE GENOMIC DNA]</scope>
    <source>
        <strain evidence="13">EGGRZ-B1_66</strain>
        <tissue evidence="13">Body</tissue>
    </source>
</reference>
<evidence type="ECO:0000256" key="9">
    <source>
        <dbReference type="SAM" id="MobiDB-lite"/>
    </source>
</evidence>
<sequence length="584" mass="64991">MPGYYGERDSYRDRNNRDHSRQNNGGRSGKFDDPGAGLKRPDWNSTSLIPFQKCFYREHPNVGARSAQEVERFRYDHSMKLKGREIPNPIISFADVDLHPHILSVFQQNGWSQPTPIQAQGWPMALSGRDVVGIARTGSGKTASFLVPAIVHIMAQPPLQRGDGPICLVLVPTRELAQQVIQVAKDFCSGGFLRTACLYGGASKGLQLRELDYSPQICVATPGRLIDILKMRKITLRRCTYLVLDEADRMLDMGFKPQIAKIIEQIRPDRQTLMWSATWPREVQEMAHEFLSDYIQVTIGSTELQANPNIRQVVEVCRQEDKEHRLLMVLRSIGRERSIVFTETKKRADLIANLLRRNGFAATAIHGDKAQADRDHALNAFKNGRVLTLVATDVASRGLDIDDINFVINLDFPSQTEDYVHRIGRTARSNKTGTSHTFFTMKNSKAAPELVKILQTAGQEVPPQLQSLAQSSGGGRRDGRGGKRPYESRGYSGSRGYAGAPSSSRSRWDSNEPSAKRSTHSRDYGATNASSASASQYNSSYNSSQYNTRSHSTHPAAPSAPASGSAANQFPSHWANYAPQYYQH</sequence>
<dbReference type="SUPFAM" id="SSF52540">
    <property type="entry name" value="P-loop containing nucleoside triphosphate hydrolases"/>
    <property type="match status" value="2"/>
</dbReference>
<feature type="compositionally biased region" description="Low complexity" evidence="9">
    <location>
        <begin position="488"/>
        <end position="505"/>
    </location>
</feature>
<comment type="similarity">
    <text evidence="8">Belongs to the DEAD box helicase family.</text>
</comment>
<dbReference type="GO" id="GO:0016787">
    <property type="term" value="F:hydrolase activity"/>
    <property type="evidence" value="ECO:0007669"/>
    <property type="project" value="UniProtKB-KW"/>
</dbReference>
<evidence type="ECO:0000256" key="7">
    <source>
        <dbReference type="PROSITE-ProRule" id="PRU00552"/>
    </source>
</evidence>
<feature type="compositionally biased region" description="Basic and acidic residues" evidence="9">
    <location>
        <begin position="475"/>
        <end position="487"/>
    </location>
</feature>
<dbReference type="Proteomes" id="UP001626550">
    <property type="component" value="Unassembled WGS sequence"/>
</dbReference>
<dbReference type="FunFam" id="3.40.50.300:FF:000079">
    <property type="entry name" value="probable ATP-dependent RNA helicase DDX17"/>
    <property type="match status" value="1"/>
</dbReference>
<feature type="short sequence motif" description="Q motif" evidence="7">
    <location>
        <begin position="91"/>
        <end position="119"/>
    </location>
</feature>
<evidence type="ECO:0000313" key="13">
    <source>
        <dbReference type="EMBL" id="KAL3319175.1"/>
    </source>
</evidence>
<comment type="catalytic activity">
    <reaction evidence="6">
        <text>ATP + H2O = ADP + phosphate + H(+)</text>
        <dbReference type="Rhea" id="RHEA:13065"/>
        <dbReference type="ChEBI" id="CHEBI:15377"/>
        <dbReference type="ChEBI" id="CHEBI:15378"/>
        <dbReference type="ChEBI" id="CHEBI:30616"/>
        <dbReference type="ChEBI" id="CHEBI:43474"/>
        <dbReference type="ChEBI" id="CHEBI:456216"/>
        <dbReference type="EC" id="3.6.4.13"/>
    </reaction>
</comment>
<evidence type="ECO:0000259" key="11">
    <source>
        <dbReference type="PROSITE" id="PS51194"/>
    </source>
</evidence>
<evidence type="ECO:0000256" key="1">
    <source>
        <dbReference type="ARBA" id="ARBA00012552"/>
    </source>
</evidence>
<feature type="region of interest" description="Disordered" evidence="9">
    <location>
        <begin position="457"/>
        <end position="570"/>
    </location>
</feature>
<evidence type="ECO:0000256" key="3">
    <source>
        <dbReference type="ARBA" id="ARBA00022801"/>
    </source>
</evidence>
<feature type="domain" description="Helicase C-terminal" evidence="11">
    <location>
        <begin position="309"/>
        <end position="469"/>
    </location>
</feature>
<feature type="compositionally biased region" description="Low complexity" evidence="9">
    <location>
        <begin position="555"/>
        <end position="567"/>
    </location>
</feature>
<dbReference type="GO" id="GO:0005524">
    <property type="term" value="F:ATP binding"/>
    <property type="evidence" value="ECO:0007669"/>
    <property type="project" value="UniProtKB-KW"/>
</dbReference>
<proteinExistence type="inferred from homology"/>
<evidence type="ECO:0000256" key="6">
    <source>
        <dbReference type="ARBA" id="ARBA00047984"/>
    </source>
</evidence>
<feature type="region of interest" description="Disordered" evidence="9">
    <location>
        <begin position="1"/>
        <end position="39"/>
    </location>
</feature>
<keyword evidence="3 8" id="KW-0378">Hydrolase</keyword>
<dbReference type="CDD" id="cd17966">
    <property type="entry name" value="DEADc_DDX5_DDX17"/>
    <property type="match status" value="1"/>
</dbReference>
<dbReference type="PROSITE" id="PS51194">
    <property type="entry name" value="HELICASE_CTER"/>
    <property type="match status" value="1"/>
</dbReference>
<dbReference type="InterPro" id="IPR000629">
    <property type="entry name" value="RNA-helicase_DEAD-box_CS"/>
</dbReference>
<feature type="domain" description="Helicase ATP-binding" evidence="10">
    <location>
        <begin position="122"/>
        <end position="297"/>
    </location>
</feature>
<evidence type="ECO:0000256" key="8">
    <source>
        <dbReference type="RuleBase" id="RU000492"/>
    </source>
</evidence>
<evidence type="ECO:0000313" key="14">
    <source>
        <dbReference type="Proteomes" id="UP001626550"/>
    </source>
</evidence>
<feature type="compositionally biased region" description="Basic and acidic residues" evidence="9">
    <location>
        <begin position="1"/>
        <end position="21"/>
    </location>
</feature>
<dbReference type="EMBL" id="JBJKFK010000164">
    <property type="protein sequence ID" value="KAL3319175.1"/>
    <property type="molecule type" value="Genomic_DNA"/>
</dbReference>
<organism evidence="13 14">
    <name type="scientific">Cichlidogyrus casuarinus</name>
    <dbReference type="NCBI Taxonomy" id="1844966"/>
    <lineage>
        <taxon>Eukaryota</taxon>
        <taxon>Metazoa</taxon>
        <taxon>Spiralia</taxon>
        <taxon>Lophotrochozoa</taxon>
        <taxon>Platyhelminthes</taxon>
        <taxon>Monogenea</taxon>
        <taxon>Monopisthocotylea</taxon>
        <taxon>Dactylogyridea</taxon>
        <taxon>Ancyrocephalidae</taxon>
        <taxon>Cichlidogyrus</taxon>
    </lineage>
</organism>
<dbReference type="Pfam" id="PF00270">
    <property type="entry name" value="DEAD"/>
    <property type="match status" value="1"/>
</dbReference>
<dbReference type="InterPro" id="IPR014001">
    <property type="entry name" value="Helicase_ATP-bd"/>
</dbReference>
<evidence type="ECO:0000256" key="2">
    <source>
        <dbReference type="ARBA" id="ARBA00022741"/>
    </source>
</evidence>
<keyword evidence="5 8" id="KW-0067">ATP-binding</keyword>
<protein>
    <recommendedName>
        <fullName evidence="1">RNA helicase</fullName>
        <ecNumber evidence="1">3.6.4.13</ecNumber>
    </recommendedName>
</protein>
<dbReference type="InterPro" id="IPR014014">
    <property type="entry name" value="RNA_helicase_DEAD_Q_motif"/>
</dbReference>
<keyword evidence="4 8" id="KW-0347">Helicase</keyword>
<dbReference type="InterPro" id="IPR001650">
    <property type="entry name" value="Helicase_C-like"/>
</dbReference>
<dbReference type="PANTHER" id="PTHR47958">
    <property type="entry name" value="ATP-DEPENDENT RNA HELICASE DBP3"/>
    <property type="match status" value="1"/>
</dbReference>
<comment type="caution">
    <text evidence="13">The sequence shown here is derived from an EMBL/GenBank/DDBJ whole genome shotgun (WGS) entry which is preliminary data.</text>
</comment>
<dbReference type="InterPro" id="IPR027417">
    <property type="entry name" value="P-loop_NTPase"/>
</dbReference>
<dbReference type="FunFam" id="3.40.50.300:FF:000008">
    <property type="entry name" value="ATP-dependent RNA helicase RhlB"/>
    <property type="match status" value="1"/>
</dbReference>
<dbReference type="PROSITE" id="PS51195">
    <property type="entry name" value="Q_MOTIF"/>
    <property type="match status" value="1"/>
</dbReference>
<gene>
    <name evidence="13" type="ORF">Ciccas_002165</name>
</gene>
<feature type="compositionally biased region" description="Low complexity" evidence="9">
    <location>
        <begin position="528"/>
        <end position="547"/>
    </location>
</feature>
<accession>A0ABD2QI97</accession>
<dbReference type="Gene3D" id="3.40.50.300">
    <property type="entry name" value="P-loop containing nucleotide triphosphate hydrolases"/>
    <property type="match status" value="2"/>
</dbReference>
<keyword evidence="2 8" id="KW-0547">Nucleotide-binding</keyword>
<dbReference type="PROSITE" id="PS51192">
    <property type="entry name" value="HELICASE_ATP_BIND_1"/>
    <property type="match status" value="1"/>
</dbReference>
<dbReference type="AlphaFoldDB" id="A0ABD2QI97"/>
<dbReference type="CDD" id="cd18787">
    <property type="entry name" value="SF2_C_DEAD"/>
    <property type="match status" value="1"/>
</dbReference>